<dbReference type="InterPro" id="IPR011990">
    <property type="entry name" value="TPR-like_helical_dom_sf"/>
</dbReference>
<evidence type="ECO:0000313" key="11">
    <source>
        <dbReference type="EMBL" id="MDT0603505.1"/>
    </source>
</evidence>
<gene>
    <name evidence="11" type="ORF">RM573_07835</name>
</gene>
<proteinExistence type="inferred from homology"/>
<reference evidence="11 12" key="1">
    <citation type="submission" date="2023-09" db="EMBL/GenBank/DDBJ databases">
        <authorList>
            <person name="Rey-Velasco X."/>
        </authorList>
    </citation>
    <scope>NUCLEOTIDE SEQUENCE [LARGE SCALE GENOMIC DNA]</scope>
    <source>
        <strain evidence="11 12">W431</strain>
    </source>
</reference>
<comment type="caution">
    <text evidence="11">The sequence shown here is derived from an EMBL/GenBank/DDBJ whole genome shotgun (WGS) entry which is preliminary data.</text>
</comment>
<evidence type="ECO:0000256" key="8">
    <source>
        <dbReference type="ARBA" id="ARBA00024235"/>
    </source>
</evidence>
<evidence type="ECO:0000256" key="1">
    <source>
        <dbReference type="ARBA" id="ARBA00004401"/>
    </source>
</evidence>
<evidence type="ECO:0000256" key="5">
    <source>
        <dbReference type="ARBA" id="ARBA00023136"/>
    </source>
</evidence>
<keyword evidence="3 9" id="KW-0812">Transmembrane</keyword>
<organism evidence="11 12">
    <name type="scientific">Thalassotalea castellviae</name>
    <dbReference type="NCBI Taxonomy" id="3075612"/>
    <lineage>
        <taxon>Bacteria</taxon>
        <taxon>Pseudomonadati</taxon>
        <taxon>Pseudomonadota</taxon>
        <taxon>Gammaproteobacteria</taxon>
        <taxon>Alteromonadales</taxon>
        <taxon>Colwelliaceae</taxon>
        <taxon>Thalassotalea</taxon>
    </lineage>
</organism>
<dbReference type="SUPFAM" id="SSF48452">
    <property type="entry name" value="TPR-like"/>
    <property type="match status" value="1"/>
</dbReference>
<comment type="similarity">
    <text evidence="7">Belongs to the YfgM family.</text>
</comment>
<dbReference type="InterPro" id="IPR018704">
    <property type="entry name" value="SecYEG/CpoB_TPR"/>
</dbReference>
<dbReference type="PANTHER" id="PTHR38035">
    <property type="entry name" value="UPF0070 PROTEIN YFGM"/>
    <property type="match status" value="1"/>
</dbReference>
<dbReference type="Proteomes" id="UP001266357">
    <property type="component" value="Unassembled WGS sequence"/>
</dbReference>
<evidence type="ECO:0000313" key="12">
    <source>
        <dbReference type="Proteomes" id="UP001266357"/>
    </source>
</evidence>
<keyword evidence="5 9" id="KW-0472">Membrane</keyword>
<feature type="domain" description="Ancillary SecYEG translocon subunit/Cell division coordinator CpoB TPR" evidence="10">
    <location>
        <begin position="15"/>
        <end position="205"/>
    </location>
</feature>
<keyword evidence="4 9" id="KW-1133">Transmembrane helix</keyword>
<keyword evidence="6" id="KW-0143">Chaperone</keyword>
<dbReference type="EMBL" id="JAVRIF010000003">
    <property type="protein sequence ID" value="MDT0603505.1"/>
    <property type="molecule type" value="Genomic_DNA"/>
</dbReference>
<dbReference type="PANTHER" id="PTHR38035:SF1">
    <property type="entry name" value="ANCILLARY SECYEG TRANSLOCON SUBUNIT"/>
    <property type="match status" value="1"/>
</dbReference>
<evidence type="ECO:0000256" key="4">
    <source>
        <dbReference type="ARBA" id="ARBA00022989"/>
    </source>
</evidence>
<dbReference type="InterPro" id="IPR026039">
    <property type="entry name" value="YfgM"/>
</dbReference>
<dbReference type="PIRSF" id="PIRSF006170">
    <property type="entry name" value="YfgM"/>
    <property type="match status" value="1"/>
</dbReference>
<dbReference type="Gene3D" id="1.25.40.10">
    <property type="entry name" value="Tetratricopeptide repeat domain"/>
    <property type="match status" value="1"/>
</dbReference>
<evidence type="ECO:0000259" key="10">
    <source>
        <dbReference type="Pfam" id="PF09976"/>
    </source>
</evidence>
<dbReference type="RefSeq" id="WP_311579767.1">
    <property type="nucleotide sequence ID" value="NZ_JAVRIF010000003.1"/>
</dbReference>
<comment type="subcellular location">
    <subcellularLocation>
        <location evidence="1">Cell membrane</location>
        <topology evidence="1">Single-pass type II membrane protein</topology>
    </subcellularLocation>
</comment>
<evidence type="ECO:0000256" key="3">
    <source>
        <dbReference type="ARBA" id="ARBA00022692"/>
    </source>
</evidence>
<evidence type="ECO:0000256" key="6">
    <source>
        <dbReference type="ARBA" id="ARBA00023186"/>
    </source>
</evidence>
<evidence type="ECO:0000256" key="7">
    <source>
        <dbReference type="ARBA" id="ARBA00024197"/>
    </source>
</evidence>
<dbReference type="Pfam" id="PF09976">
    <property type="entry name" value="TPR_21"/>
    <property type="match status" value="1"/>
</dbReference>
<feature type="transmembrane region" description="Helical" evidence="9">
    <location>
        <begin position="24"/>
        <end position="42"/>
    </location>
</feature>
<keyword evidence="12" id="KW-1185">Reference proteome</keyword>
<name>A0ABU2ZZZ8_9GAMM</name>
<accession>A0ABU2ZZZ8</accession>
<protein>
    <recommendedName>
        <fullName evidence="8">Ancillary SecYEG translocon subunit</fullName>
    </recommendedName>
</protein>
<sequence length="211" mass="22842">MSDHQTEEQQVEAIKAFWSENGNAIIAGLVLGFAGFIGYGYYQENKLAQEVNTSEAYQNVVELSSGDEKTYLAEGEKFISENGDSSYSVLTALALAKEAASHKDWAKAAEYLATAQEKATNPGLKAIATTRLARVQIELAQYDNALSSLATPLPASFKASVEEIKGDAYLKQDKVDLARNAYQAAIDASEQASPALQMKLDDLAQHNVLTK</sequence>
<keyword evidence="2" id="KW-1003">Cell membrane</keyword>
<evidence type="ECO:0000256" key="9">
    <source>
        <dbReference type="SAM" id="Phobius"/>
    </source>
</evidence>
<evidence type="ECO:0000256" key="2">
    <source>
        <dbReference type="ARBA" id="ARBA00022475"/>
    </source>
</evidence>